<gene>
    <name evidence="1" type="ORF">H0485_17370</name>
</gene>
<keyword evidence="2" id="KW-1185">Reference proteome</keyword>
<comment type="caution">
    <text evidence="1">The sequence shown here is derived from an EMBL/GenBank/DDBJ whole genome shotgun (WGS) entry which is preliminary data.</text>
</comment>
<sequence length="47" mass="4676">MKALAILAALIALSACDQLTPEQINRAADLATIAADAARQAAAGVAQ</sequence>
<dbReference type="Proteomes" id="UP001198571">
    <property type="component" value="Unassembled WGS sequence"/>
</dbReference>
<proteinExistence type="predicted"/>
<dbReference type="RefSeq" id="WP_226937217.1">
    <property type="nucleotide sequence ID" value="NZ_JACDXX010000020.1"/>
</dbReference>
<reference evidence="1 2" key="1">
    <citation type="submission" date="2020-07" db="EMBL/GenBank/DDBJ databases">
        <title>Pseudogemmobacter sp. nov., isolated from poultry manure in Taiwan.</title>
        <authorList>
            <person name="Lin S.-Y."/>
            <person name="Tang Y.-S."/>
            <person name="Young C.-C."/>
        </authorList>
    </citation>
    <scope>NUCLEOTIDE SEQUENCE [LARGE SCALE GENOMIC DNA]</scope>
    <source>
        <strain evidence="1 2">CC-YST710</strain>
    </source>
</reference>
<evidence type="ECO:0000313" key="2">
    <source>
        <dbReference type="Proteomes" id="UP001198571"/>
    </source>
</evidence>
<accession>A0ABS8CQV9</accession>
<dbReference type="PROSITE" id="PS51257">
    <property type="entry name" value="PROKAR_LIPOPROTEIN"/>
    <property type="match status" value="1"/>
</dbReference>
<protein>
    <recommendedName>
        <fullName evidence="3">Lipoprotein</fullName>
    </recommendedName>
</protein>
<organism evidence="1 2">
    <name type="scientific">Pseudogemmobacter faecipullorum</name>
    <dbReference type="NCBI Taxonomy" id="2755041"/>
    <lineage>
        <taxon>Bacteria</taxon>
        <taxon>Pseudomonadati</taxon>
        <taxon>Pseudomonadota</taxon>
        <taxon>Alphaproteobacteria</taxon>
        <taxon>Rhodobacterales</taxon>
        <taxon>Paracoccaceae</taxon>
        <taxon>Pseudogemmobacter</taxon>
    </lineage>
</organism>
<evidence type="ECO:0008006" key="3">
    <source>
        <dbReference type="Google" id="ProtNLM"/>
    </source>
</evidence>
<evidence type="ECO:0000313" key="1">
    <source>
        <dbReference type="EMBL" id="MCB5411766.1"/>
    </source>
</evidence>
<dbReference type="EMBL" id="JACDXX010000020">
    <property type="protein sequence ID" value="MCB5411766.1"/>
    <property type="molecule type" value="Genomic_DNA"/>
</dbReference>
<name>A0ABS8CQV9_9RHOB</name>